<name>A0A937FXD1_9BACT</name>
<sequence length="261" mass="30070">MQGVNWKTTYDQMGCEVTVPRSPRIISLVPSQTELLFDLGLEQQVVGVTKFCIYPSSKVKDRVKVGGTKRFDFDKIKNLNPDLIIGNKEENYKEGIEELKERYPVWMSDIVTFEDALEMIVAIGCLTETENKAIEIRDKIVNGFKCIKKQISKKVLYFIWQKPYMVAGGNTFINEILGKLGLENLANELDRYPELSHKDIESLQPELVLLSSEPYPFKQKHINNVQAIYPDAEVKIVNGEMFSWYGSRLMRAVEYFNQLQL</sequence>
<evidence type="ECO:0000256" key="1">
    <source>
        <dbReference type="ARBA" id="ARBA00022729"/>
    </source>
</evidence>
<feature type="domain" description="Fe/B12 periplasmic-binding" evidence="2">
    <location>
        <begin position="24"/>
        <end position="261"/>
    </location>
</feature>
<protein>
    <submittedName>
        <fullName evidence="3">ABC transporter substrate-binding protein</fullName>
    </submittedName>
</protein>
<dbReference type="Gene3D" id="3.40.50.1980">
    <property type="entry name" value="Nitrogenase molybdenum iron protein domain"/>
    <property type="match status" value="2"/>
</dbReference>
<dbReference type="RefSeq" id="WP_202856016.1">
    <property type="nucleotide sequence ID" value="NZ_JAEUGD010000031.1"/>
</dbReference>
<evidence type="ECO:0000259" key="2">
    <source>
        <dbReference type="PROSITE" id="PS50983"/>
    </source>
</evidence>
<dbReference type="EMBL" id="JAEUGD010000031">
    <property type="protein sequence ID" value="MBL6446472.1"/>
    <property type="molecule type" value="Genomic_DNA"/>
</dbReference>
<dbReference type="InterPro" id="IPR002491">
    <property type="entry name" value="ABC_transptr_periplasmic_BD"/>
</dbReference>
<comment type="caution">
    <text evidence="3">The sequence shown here is derived from an EMBL/GenBank/DDBJ whole genome shotgun (WGS) entry which is preliminary data.</text>
</comment>
<keyword evidence="1" id="KW-0732">Signal</keyword>
<evidence type="ECO:0000313" key="3">
    <source>
        <dbReference type="EMBL" id="MBL6446472.1"/>
    </source>
</evidence>
<evidence type="ECO:0000313" key="4">
    <source>
        <dbReference type="Proteomes" id="UP000614216"/>
    </source>
</evidence>
<dbReference type="PANTHER" id="PTHR30535:SF35">
    <property type="entry name" value="PERIPLASMIC BINDING PROTEIN"/>
    <property type="match status" value="1"/>
</dbReference>
<dbReference type="NCBIfam" id="NF038402">
    <property type="entry name" value="TroA_like"/>
    <property type="match status" value="1"/>
</dbReference>
<keyword evidence="4" id="KW-1185">Reference proteome</keyword>
<organism evidence="3 4">
    <name type="scientific">Fulvivirga marina</name>
    <dbReference type="NCBI Taxonomy" id="2494733"/>
    <lineage>
        <taxon>Bacteria</taxon>
        <taxon>Pseudomonadati</taxon>
        <taxon>Bacteroidota</taxon>
        <taxon>Cytophagia</taxon>
        <taxon>Cytophagales</taxon>
        <taxon>Fulvivirgaceae</taxon>
        <taxon>Fulvivirga</taxon>
    </lineage>
</organism>
<reference evidence="3" key="1">
    <citation type="submission" date="2021-01" db="EMBL/GenBank/DDBJ databases">
        <title>Fulvivirga kasyanovii gen. nov., sp nov., a novel member of the phylum Bacteroidetes isolated from seawater in a mussel farm.</title>
        <authorList>
            <person name="Zhao L.-H."/>
            <person name="Wang Z.-J."/>
        </authorList>
    </citation>
    <scope>NUCLEOTIDE SEQUENCE</scope>
    <source>
        <strain evidence="3">29W222</strain>
    </source>
</reference>
<dbReference type="Pfam" id="PF01497">
    <property type="entry name" value="Peripla_BP_2"/>
    <property type="match status" value="1"/>
</dbReference>
<dbReference type="SUPFAM" id="SSF53807">
    <property type="entry name" value="Helical backbone' metal receptor"/>
    <property type="match status" value="1"/>
</dbReference>
<dbReference type="Proteomes" id="UP000614216">
    <property type="component" value="Unassembled WGS sequence"/>
</dbReference>
<accession>A0A937FXD1</accession>
<dbReference type="PANTHER" id="PTHR30535">
    <property type="entry name" value="VITAMIN B12-BINDING PROTEIN"/>
    <property type="match status" value="1"/>
</dbReference>
<dbReference type="PROSITE" id="PS50983">
    <property type="entry name" value="FE_B12_PBP"/>
    <property type="match status" value="1"/>
</dbReference>
<dbReference type="AlphaFoldDB" id="A0A937FXD1"/>
<gene>
    <name evidence="3" type="ORF">JMN32_09140</name>
</gene>
<dbReference type="InterPro" id="IPR050902">
    <property type="entry name" value="ABC_Transporter_SBP"/>
</dbReference>
<proteinExistence type="predicted"/>
<dbReference type="InterPro" id="IPR054828">
    <property type="entry name" value="Vit_B12_bind_prot"/>
</dbReference>